<sequence>MNADNNSGMKCLEIQQGHVLMEFKDCRDDGSQEIILEKLSNGAYSQSKSEPVGSAVLAQTEKIRIQNTSGGSSDFIEITEVMVHDSKNENVALGAHVRHNWGSTGYQLDGRYTSSNPSLTVDGDAPASWGLQLYAQHFVSPQLHSDFASPGIISIGTAWIKQNQGYHNYQVFDTYPDMFGVGDFAITMTVRGRDEKIDYIKEIYEESGTTRFVFYGYGALFIRSGEAGPPYSGPTVFIHTTDGDIEFRIRADEPFKITGALPNPGEARNRSLSFSRVGNKLIAIIEGQRHEMPITKDLTDSNKQAILGSPLRFRGNHVHPEAQGLNMDLLDVVFTPGNPDAAVLSRDDYLEIYLTEGPNRGSDAIKSVEIHKPEQPGMPDRLVYATISLLNARNEVLGTYGIDVSQKSPETKDVPVTDFQLEVPSSGCNGCARPVPDQAYAADNDRFVLRPSRQEAMCLGLVQEASDALIRLVDCPEDNLGPVVWRVSTEGQLVKRMSGELCMANVNNVLNLKDECTETYESFISIIPYGPMNINDGYDTEYQESEYLNKIFPLSGIHLFGQEVYSSFTVKFTNEVAISSSTRFTFRFAIDSFTGKKHKLCYKTGTSSSQNCFNLAGNAFIDQDLAKATNGGAYNKVHDRPGVLYRLPPLAATTGEILSSISFMQEVDSADAVQSRIYGFRVENSVSAQYHSRTKSSITISISFREAEQPVTTSNLRYSPRVLMQDEFGDYLTEVKSLKSKKIRLIENPQDGNFLVTIDRLQPGKRYWASLLPVDSSGTPHTDWRSEAGTSFIETTSCSCTDEGTGSPLNLSIVQVKGMIKMAFFENR</sequence>
<dbReference type="PROSITE" id="PS50231">
    <property type="entry name" value="RICIN_B_LECTIN"/>
    <property type="match status" value="1"/>
</dbReference>
<keyword evidence="2" id="KW-1185">Reference proteome</keyword>
<gene>
    <name evidence="1" type="ORF">THAOC_04921</name>
</gene>
<name>K0T419_THAOC</name>
<dbReference type="Proteomes" id="UP000266841">
    <property type="component" value="Unassembled WGS sequence"/>
</dbReference>
<reference evidence="1 2" key="1">
    <citation type="journal article" date="2012" name="Genome Biol.">
        <title>Genome and low-iron response of an oceanic diatom adapted to chronic iron limitation.</title>
        <authorList>
            <person name="Lommer M."/>
            <person name="Specht M."/>
            <person name="Roy A.S."/>
            <person name="Kraemer L."/>
            <person name="Andreson R."/>
            <person name="Gutowska M.A."/>
            <person name="Wolf J."/>
            <person name="Bergner S.V."/>
            <person name="Schilhabel M.B."/>
            <person name="Klostermeier U.C."/>
            <person name="Beiko R.G."/>
            <person name="Rosenstiel P."/>
            <person name="Hippler M."/>
            <person name="Laroche J."/>
        </authorList>
    </citation>
    <scope>NUCLEOTIDE SEQUENCE [LARGE SCALE GENOMIC DNA]</scope>
    <source>
        <strain evidence="1 2">CCMP1005</strain>
    </source>
</reference>
<accession>K0T419</accession>
<dbReference type="EMBL" id="AGNL01004485">
    <property type="protein sequence ID" value="EJK73453.1"/>
    <property type="molecule type" value="Genomic_DNA"/>
</dbReference>
<dbReference type="eggNOG" id="ENOG502SF2C">
    <property type="taxonomic scope" value="Eukaryota"/>
</dbReference>
<comment type="caution">
    <text evidence="1">The sequence shown here is derived from an EMBL/GenBank/DDBJ whole genome shotgun (WGS) entry which is preliminary data.</text>
</comment>
<dbReference type="AlphaFoldDB" id="K0T419"/>
<organism evidence="1 2">
    <name type="scientific">Thalassiosira oceanica</name>
    <name type="common">Marine diatom</name>
    <dbReference type="NCBI Taxonomy" id="159749"/>
    <lineage>
        <taxon>Eukaryota</taxon>
        <taxon>Sar</taxon>
        <taxon>Stramenopiles</taxon>
        <taxon>Ochrophyta</taxon>
        <taxon>Bacillariophyta</taxon>
        <taxon>Coscinodiscophyceae</taxon>
        <taxon>Thalassiosirophycidae</taxon>
        <taxon>Thalassiosirales</taxon>
        <taxon>Thalassiosiraceae</taxon>
        <taxon>Thalassiosira</taxon>
    </lineage>
</organism>
<evidence type="ECO:0000313" key="1">
    <source>
        <dbReference type="EMBL" id="EJK73453.1"/>
    </source>
</evidence>
<protein>
    <submittedName>
        <fullName evidence="1">Uncharacterized protein</fullName>
    </submittedName>
</protein>
<proteinExistence type="predicted"/>
<evidence type="ECO:0000313" key="2">
    <source>
        <dbReference type="Proteomes" id="UP000266841"/>
    </source>
</evidence>